<keyword evidence="1" id="KW-0812">Transmembrane</keyword>
<organism evidence="2 3">
    <name type="scientific">Oryza rufipogon</name>
    <name type="common">Brownbeard rice</name>
    <name type="synonym">Asian wild rice</name>
    <dbReference type="NCBI Taxonomy" id="4529"/>
    <lineage>
        <taxon>Eukaryota</taxon>
        <taxon>Viridiplantae</taxon>
        <taxon>Streptophyta</taxon>
        <taxon>Embryophyta</taxon>
        <taxon>Tracheophyta</taxon>
        <taxon>Spermatophyta</taxon>
        <taxon>Magnoliopsida</taxon>
        <taxon>Liliopsida</taxon>
        <taxon>Poales</taxon>
        <taxon>Poaceae</taxon>
        <taxon>BOP clade</taxon>
        <taxon>Oryzoideae</taxon>
        <taxon>Oryzeae</taxon>
        <taxon>Oryzinae</taxon>
        <taxon>Oryza</taxon>
    </lineage>
</organism>
<dbReference type="Gramene" id="ORUFI08G05500.1">
    <property type="protein sequence ID" value="ORUFI08G05500.1"/>
    <property type="gene ID" value="ORUFI08G05500"/>
</dbReference>
<accession>A0A0E0QF68</accession>
<keyword evidence="1" id="KW-1133">Transmembrane helix</keyword>
<feature type="transmembrane region" description="Helical" evidence="1">
    <location>
        <begin position="216"/>
        <end position="234"/>
    </location>
</feature>
<protein>
    <submittedName>
        <fullName evidence="2">Uncharacterized protein</fullName>
    </submittedName>
</protein>
<evidence type="ECO:0000256" key="1">
    <source>
        <dbReference type="SAM" id="Phobius"/>
    </source>
</evidence>
<dbReference type="AlphaFoldDB" id="A0A0E0QF68"/>
<evidence type="ECO:0000313" key="3">
    <source>
        <dbReference type="Proteomes" id="UP000008022"/>
    </source>
</evidence>
<proteinExistence type="predicted"/>
<dbReference type="HOGENOM" id="CLU_102045_0_0_1"/>
<evidence type="ECO:0000313" key="2">
    <source>
        <dbReference type="EnsemblPlants" id="ORUFI08G05500.1"/>
    </source>
</evidence>
<reference evidence="3" key="1">
    <citation type="submission" date="2013-06" db="EMBL/GenBank/DDBJ databases">
        <authorList>
            <person name="Zhao Q."/>
        </authorList>
    </citation>
    <scope>NUCLEOTIDE SEQUENCE</scope>
    <source>
        <strain evidence="3">cv. W1943</strain>
    </source>
</reference>
<name>A0A0E0QF68_ORYRU</name>
<reference evidence="2" key="2">
    <citation type="submission" date="2015-06" db="UniProtKB">
        <authorList>
            <consortium name="EnsemblPlants"/>
        </authorList>
    </citation>
    <scope>IDENTIFICATION</scope>
</reference>
<dbReference type="EnsemblPlants" id="ORUFI08G05500.1">
    <property type="protein sequence ID" value="ORUFI08G05500.1"/>
    <property type="gene ID" value="ORUFI08G05500"/>
</dbReference>
<dbReference type="OMA" id="FPREHAM"/>
<keyword evidence="3" id="KW-1185">Reference proteome</keyword>
<dbReference type="Proteomes" id="UP000008022">
    <property type="component" value="Unassembled WGS sequence"/>
</dbReference>
<feature type="transmembrane region" description="Helical" evidence="1">
    <location>
        <begin position="190"/>
        <end position="210"/>
    </location>
</feature>
<sequence>MASAANVKLEDLGAAVDELDQIRQVLLLLSPSIGSSLASYVTIISSPFPCSDFRRGVSPVQQDFDVNGGGVCSSGSRAHHLVEHTSSSSVPSSVMDVQSLLPQAMTMSISTPELLLPLGEGTLDDVDDLLTRELRVPFLALGAAAAPYSGNGSDGGFAREHGMDAEQVKIDIPSGAANAAADADARGGNLASAVIGIAAASFAVTMLAAGAISPPLTFGLFVLLLGGLSLAVSGDRRS</sequence>
<keyword evidence="1" id="KW-0472">Membrane</keyword>